<gene>
    <name evidence="1" type="ORF">SPIL2461_LOCUS14497</name>
</gene>
<protein>
    <submittedName>
        <fullName evidence="1">Uncharacterized protein</fullName>
    </submittedName>
</protein>
<dbReference type="AlphaFoldDB" id="A0A812TX51"/>
<dbReference type="EMBL" id="CAJNIZ010033558">
    <property type="protein sequence ID" value="CAE7546283.1"/>
    <property type="molecule type" value="Genomic_DNA"/>
</dbReference>
<evidence type="ECO:0000313" key="2">
    <source>
        <dbReference type="Proteomes" id="UP000649617"/>
    </source>
</evidence>
<dbReference type="Proteomes" id="UP000649617">
    <property type="component" value="Unassembled WGS sequence"/>
</dbReference>
<proteinExistence type="predicted"/>
<accession>A0A812TX51</accession>
<comment type="caution">
    <text evidence="1">The sequence shown here is derived from an EMBL/GenBank/DDBJ whole genome shotgun (WGS) entry which is preliminary data.</text>
</comment>
<sequence>MVVWPKWEVYEECLAKDRLMSANGDFQDFKKQVLKASVQEIDEQAAHAPVMWNFLIAFAAKKPFFRSLIIQVFNKLMQVPSWVAAWEADVELHKKVQTLHEDLQSAIGAQHEVLKKSIAPAALQSVTLVRVDERPQEVRLAIEKERMIDVIKEDLESDDWVVAEEEEEPVADPALSALQEGIDAVSAIDEPSQMDSCGLRALNQLRIGCIRCAGDDQPFLQEVDNAPKVFNFLLSFVKQKPASINGVAEVINLLMASSWCAVFEKNKLLQERLRELPKQLQASLGLQSSKVLAHIDAEARRSTMRMGSSLSSMRR</sequence>
<keyword evidence="2" id="KW-1185">Reference proteome</keyword>
<organism evidence="1 2">
    <name type="scientific">Symbiodinium pilosum</name>
    <name type="common">Dinoflagellate</name>
    <dbReference type="NCBI Taxonomy" id="2952"/>
    <lineage>
        <taxon>Eukaryota</taxon>
        <taxon>Sar</taxon>
        <taxon>Alveolata</taxon>
        <taxon>Dinophyceae</taxon>
        <taxon>Suessiales</taxon>
        <taxon>Symbiodiniaceae</taxon>
        <taxon>Symbiodinium</taxon>
    </lineage>
</organism>
<evidence type="ECO:0000313" key="1">
    <source>
        <dbReference type="EMBL" id="CAE7546283.1"/>
    </source>
</evidence>
<reference evidence="1" key="1">
    <citation type="submission" date="2021-02" db="EMBL/GenBank/DDBJ databases">
        <authorList>
            <person name="Dougan E. K."/>
            <person name="Rhodes N."/>
            <person name="Thang M."/>
            <person name="Chan C."/>
        </authorList>
    </citation>
    <scope>NUCLEOTIDE SEQUENCE</scope>
</reference>
<dbReference type="OrthoDB" id="524326at2759"/>
<name>A0A812TX51_SYMPI</name>